<feature type="compositionally biased region" description="Basic and acidic residues" evidence="1">
    <location>
        <begin position="129"/>
        <end position="138"/>
    </location>
</feature>
<dbReference type="Proteomes" id="UP000245119">
    <property type="component" value="Linkage Group LG5"/>
</dbReference>
<evidence type="ECO:0000313" key="2">
    <source>
        <dbReference type="EMBL" id="PVD30427.1"/>
    </source>
</evidence>
<accession>A0A2T7PAI1</accession>
<feature type="region of interest" description="Disordered" evidence="1">
    <location>
        <begin position="33"/>
        <end position="61"/>
    </location>
</feature>
<evidence type="ECO:0000313" key="3">
    <source>
        <dbReference type="Proteomes" id="UP000245119"/>
    </source>
</evidence>
<dbReference type="EMBL" id="PZQS01000005">
    <property type="protein sequence ID" value="PVD30427.1"/>
    <property type="molecule type" value="Genomic_DNA"/>
</dbReference>
<organism evidence="2 3">
    <name type="scientific">Pomacea canaliculata</name>
    <name type="common">Golden apple snail</name>
    <dbReference type="NCBI Taxonomy" id="400727"/>
    <lineage>
        <taxon>Eukaryota</taxon>
        <taxon>Metazoa</taxon>
        <taxon>Spiralia</taxon>
        <taxon>Lophotrochozoa</taxon>
        <taxon>Mollusca</taxon>
        <taxon>Gastropoda</taxon>
        <taxon>Caenogastropoda</taxon>
        <taxon>Architaenioglossa</taxon>
        <taxon>Ampullarioidea</taxon>
        <taxon>Ampullariidae</taxon>
        <taxon>Pomacea</taxon>
    </lineage>
</organism>
<reference evidence="2 3" key="1">
    <citation type="submission" date="2018-04" db="EMBL/GenBank/DDBJ databases">
        <title>The genome of golden apple snail Pomacea canaliculata provides insight into stress tolerance and invasive adaptation.</title>
        <authorList>
            <person name="Liu C."/>
            <person name="Liu B."/>
            <person name="Ren Y."/>
            <person name="Zhang Y."/>
            <person name="Wang H."/>
            <person name="Li S."/>
            <person name="Jiang F."/>
            <person name="Yin L."/>
            <person name="Zhang G."/>
            <person name="Qian W."/>
            <person name="Fan W."/>
        </authorList>
    </citation>
    <scope>NUCLEOTIDE SEQUENCE [LARGE SCALE GENOMIC DNA]</scope>
    <source>
        <strain evidence="2">SZHN2017</strain>
        <tissue evidence="2">Muscle</tissue>
    </source>
</reference>
<protein>
    <submittedName>
        <fullName evidence="2">Uncharacterized protein</fullName>
    </submittedName>
</protein>
<dbReference type="AlphaFoldDB" id="A0A2T7PAI1"/>
<sequence>MILAIPALATHYRSQAKRVSFLAVSANIDTATGNNQAPCGEASARDQGIAANPPSTSPSPTVQEYVHDVVTTPRLAIPTIHSSIHQTIKQRDDGDNVKKTLNDDDNNQDCAAVSRSTCVMFGKSCDRRQECGHGRSDKTAPWLLFDKPPAGPGGNPPKSQANPSDRRKREEIGEKKVPKKNETPKTNDSEVRQLPN</sequence>
<keyword evidence="3" id="KW-1185">Reference proteome</keyword>
<evidence type="ECO:0000256" key="1">
    <source>
        <dbReference type="SAM" id="MobiDB-lite"/>
    </source>
</evidence>
<feature type="compositionally biased region" description="Basic and acidic residues" evidence="1">
    <location>
        <begin position="164"/>
        <end position="196"/>
    </location>
</feature>
<proteinExistence type="predicted"/>
<comment type="caution">
    <text evidence="2">The sequence shown here is derived from an EMBL/GenBank/DDBJ whole genome shotgun (WGS) entry which is preliminary data.</text>
</comment>
<feature type="region of interest" description="Disordered" evidence="1">
    <location>
        <begin position="129"/>
        <end position="196"/>
    </location>
</feature>
<gene>
    <name evidence="2" type="ORF">C0Q70_09693</name>
</gene>
<name>A0A2T7PAI1_POMCA</name>